<name>A0A0N8KKF9_9GAMM</name>
<evidence type="ECO:0000256" key="1">
    <source>
        <dbReference type="SAM" id="SignalP"/>
    </source>
</evidence>
<dbReference type="EMBL" id="LJZQ01000020">
    <property type="protein sequence ID" value="KPQ28026.1"/>
    <property type="molecule type" value="Genomic_DNA"/>
</dbReference>
<feature type="chain" id="PRO_5006028023" evidence="1">
    <location>
        <begin position="24"/>
        <end position="109"/>
    </location>
</feature>
<dbReference type="AlphaFoldDB" id="A0A0N8KKF9"/>
<proteinExistence type="predicted"/>
<sequence>MTIQRLWQQLVVLALLVSPAAHALQDPTRPPGSAAQSVSVEPARDLQLGSILLSAQRRVAVIDGVALQEGDSHDGVRVRHIYSDRVEVTDRGQPRVLYPEPLPQVRKIP</sequence>
<dbReference type="Proteomes" id="UP000050416">
    <property type="component" value="Unassembled WGS sequence"/>
</dbReference>
<evidence type="ECO:0000313" key="3">
    <source>
        <dbReference type="Proteomes" id="UP000050416"/>
    </source>
</evidence>
<reference evidence="2 3" key="1">
    <citation type="submission" date="2015-09" db="EMBL/GenBank/DDBJ databases">
        <title>Identification and resolution of microdiversity through metagenomic sequencing of parallel consortia.</title>
        <authorList>
            <person name="Nelson W.C."/>
            <person name="Romine M.F."/>
            <person name="Lindemann S.R."/>
        </authorList>
    </citation>
    <scope>NUCLEOTIDE SEQUENCE [LARGE SCALE GENOMIC DNA]</scope>
    <source>
        <strain evidence="2">HL-55</strain>
    </source>
</reference>
<evidence type="ECO:0000313" key="2">
    <source>
        <dbReference type="EMBL" id="KPQ28026.1"/>
    </source>
</evidence>
<accession>A0A0N8KKF9</accession>
<organism evidence="2 3">
    <name type="scientific">Marinobacter excellens HL-55</name>
    <dbReference type="NCBI Taxonomy" id="1305731"/>
    <lineage>
        <taxon>Bacteria</taxon>
        <taxon>Pseudomonadati</taxon>
        <taxon>Pseudomonadota</taxon>
        <taxon>Gammaproteobacteria</taxon>
        <taxon>Pseudomonadales</taxon>
        <taxon>Marinobacteraceae</taxon>
        <taxon>Marinobacter</taxon>
    </lineage>
</organism>
<protein>
    <submittedName>
        <fullName evidence="2">MSHA biogenesis protein MshK</fullName>
    </submittedName>
</protein>
<gene>
    <name evidence="2" type="primary">mshK</name>
    <name evidence="2" type="ORF">HLUCCX14_12680</name>
</gene>
<dbReference type="PATRIC" id="fig|1305731.5.peg.1009"/>
<dbReference type="STRING" id="1305731.GCA_000934705_02385"/>
<comment type="caution">
    <text evidence="2">The sequence shown here is derived from an EMBL/GenBank/DDBJ whole genome shotgun (WGS) entry which is preliminary data.</text>
</comment>
<feature type="signal peptide" evidence="1">
    <location>
        <begin position="1"/>
        <end position="23"/>
    </location>
</feature>
<dbReference type="OrthoDB" id="6370927at2"/>
<keyword evidence="1" id="KW-0732">Signal</keyword>